<evidence type="ECO:0000313" key="3">
    <source>
        <dbReference type="Proteomes" id="UP000315133"/>
    </source>
</evidence>
<comment type="caution">
    <text evidence="2">The sequence shown here is derived from an EMBL/GenBank/DDBJ whole genome shotgun (WGS) entry which is preliminary data.</text>
</comment>
<dbReference type="AlphaFoldDB" id="A0A543KLD1"/>
<dbReference type="OrthoDB" id="3193269at2"/>
<organism evidence="2 3">
    <name type="scientific">Ornithinimicrobium humiphilum</name>
    <dbReference type="NCBI Taxonomy" id="125288"/>
    <lineage>
        <taxon>Bacteria</taxon>
        <taxon>Bacillati</taxon>
        <taxon>Actinomycetota</taxon>
        <taxon>Actinomycetes</taxon>
        <taxon>Micrococcales</taxon>
        <taxon>Ornithinimicrobiaceae</taxon>
        <taxon>Ornithinimicrobium</taxon>
    </lineage>
</organism>
<dbReference type="InterPro" id="IPR018647">
    <property type="entry name" value="SLFN_3-like_DNA/RNA_helicase"/>
</dbReference>
<accession>A0A543KLD1</accession>
<dbReference type="Gene3D" id="3.40.50.300">
    <property type="entry name" value="P-loop containing nucleotide triphosphate hydrolases"/>
    <property type="match status" value="1"/>
</dbReference>
<dbReference type="SMART" id="SM00382">
    <property type="entry name" value="AAA"/>
    <property type="match status" value="1"/>
</dbReference>
<reference evidence="2 3" key="1">
    <citation type="submission" date="2019-06" db="EMBL/GenBank/DDBJ databases">
        <title>Sequencing the genomes of 1000 actinobacteria strains.</title>
        <authorList>
            <person name="Klenk H.-P."/>
        </authorList>
    </citation>
    <scope>NUCLEOTIDE SEQUENCE [LARGE SCALE GENOMIC DNA]</scope>
    <source>
        <strain evidence="2 3">DSM 12362</strain>
    </source>
</reference>
<dbReference type="EMBL" id="VFPU01000001">
    <property type="protein sequence ID" value="TQM95886.1"/>
    <property type="molecule type" value="Genomic_DNA"/>
</dbReference>
<name>A0A543KLD1_9MICO</name>
<evidence type="ECO:0000313" key="2">
    <source>
        <dbReference type="EMBL" id="TQM95886.1"/>
    </source>
</evidence>
<dbReference type="InterPro" id="IPR000305">
    <property type="entry name" value="GIY-YIG_endonuc"/>
</dbReference>
<dbReference type="InterPro" id="IPR003593">
    <property type="entry name" value="AAA+_ATPase"/>
</dbReference>
<dbReference type="PROSITE" id="PS50164">
    <property type="entry name" value="GIY_YIG"/>
    <property type="match status" value="1"/>
</dbReference>
<dbReference type="Pfam" id="PF09848">
    <property type="entry name" value="SLFN-g3_helicase"/>
    <property type="match status" value="1"/>
</dbReference>
<evidence type="ECO:0000259" key="1">
    <source>
        <dbReference type="PROSITE" id="PS50164"/>
    </source>
</evidence>
<dbReference type="SUPFAM" id="SSF52540">
    <property type="entry name" value="P-loop containing nucleoside triphosphate hydrolases"/>
    <property type="match status" value="1"/>
</dbReference>
<sequence>MTSFRFHNFDFTQSSVMGADAAEPMMSNWPVVYLIHSPSDIYVGETGGATGRLFQHLQSDAKRHLEEVRLVLDKSFNKSVCLDLESYLIRLLSGDGRYAVLNRNEGITNREYYQRGDYQKKFDEIFEELRALGYFTRSIPEIENTDLFKLSPYKALNTEQAVAVNEVMEGLVEDLETDRRSVSVIQGGPGTGKTVVGIYLIKLLRDLATFDPSDEVHGDSVFSDYFLQGSRDLFENLHVGLVVPQQSLRKSIQKVFLRIPALRDVRVLSAFDVAESPEDFDVVVVDEAHRLTQRAAQAHGTLTKRYVDIVRSMRGEDDLTVTQLDWIRHRARHVVLLLDSGQSVRPADLDASTLDAVCAEARAHSRLYPLTTQMRVAGGSAYVECIAAVMSGKTPSPAPDDFAYDLRMFDDLAEMHQAIRARDADVGLSRLVAGYAWKWVSAKDKQAADIEIDGVRLRWNGTATDWINSRRALEEVGSIHTVQGYDLNYAGVIIGKDLQYDPGAGRLVISRNDYFDSKGKANNPMVGKVTTDADLERYITNIYRVLLTRGMRGTYIYVVDPVLRDYLRTALNTYLNRH</sequence>
<keyword evidence="3" id="KW-1185">Reference proteome</keyword>
<protein>
    <recommendedName>
        <fullName evidence="1">GIY-YIG domain-containing protein</fullName>
    </recommendedName>
</protein>
<dbReference type="CDD" id="cd10439">
    <property type="entry name" value="GIY-YIG_COG3410"/>
    <property type="match status" value="1"/>
</dbReference>
<dbReference type="InterPro" id="IPR027417">
    <property type="entry name" value="P-loop_NTPase"/>
</dbReference>
<feature type="domain" description="GIY-YIG" evidence="1">
    <location>
        <begin position="28"/>
        <end position="100"/>
    </location>
</feature>
<dbReference type="Proteomes" id="UP000315133">
    <property type="component" value="Unassembled WGS sequence"/>
</dbReference>
<proteinExistence type="predicted"/>
<gene>
    <name evidence="2" type="ORF">FB476_0736</name>
</gene>